<organism evidence="3 4">
    <name type="scientific">Flectobacillus roseus</name>
    <dbReference type="NCBI Taxonomy" id="502259"/>
    <lineage>
        <taxon>Bacteria</taxon>
        <taxon>Pseudomonadati</taxon>
        <taxon>Bacteroidota</taxon>
        <taxon>Cytophagia</taxon>
        <taxon>Cytophagales</taxon>
        <taxon>Flectobacillaceae</taxon>
        <taxon>Flectobacillus</taxon>
    </lineage>
</organism>
<dbReference type="PANTHER" id="PTHR45947">
    <property type="entry name" value="SULFOQUINOVOSYL TRANSFERASE SQD2"/>
    <property type="match status" value="1"/>
</dbReference>
<keyword evidence="3" id="KW-0328">Glycosyltransferase</keyword>
<protein>
    <submittedName>
        <fullName evidence="3">Glycosyltransferase</fullName>
        <ecNumber evidence="3">2.4.-.-</ecNumber>
    </submittedName>
</protein>
<dbReference type="Proteomes" id="UP001236507">
    <property type="component" value="Unassembled WGS sequence"/>
</dbReference>
<dbReference type="PANTHER" id="PTHR45947:SF3">
    <property type="entry name" value="SULFOQUINOVOSYL TRANSFERASE SQD2"/>
    <property type="match status" value="1"/>
</dbReference>
<feature type="domain" description="Glycosyltransferase subfamily 4-like N-terminal" evidence="2">
    <location>
        <begin position="46"/>
        <end position="149"/>
    </location>
</feature>
<dbReference type="Pfam" id="PF13579">
    <property type="entry name" value="Glyco_trans_4_4"/>
    <property type="match status" value="1"/>
</dbReference>
<dbReference type="EC" id="2.4.-.-" evidence="3"/>
<dbReference type="GO" id="GO:0016757">
    <property type="term" value="F:glycosyltransferase activity"/>
    <property type="evidence" value="ECO:0007669"/>
    <property type="project" value="UniProtKB-KW"/>
</dbReference>
<dbReference type="InterPro" id="IPR050194">
    <property type="entry name" value="Glycosyltransferase_grp1"/>
</dbReference>
<proteinExistence type="predicted"/>
<dbReference type="Gene3D" id="3.40.50.2000">
    <property type="entry name" value="Glycogen Phosphorylase B"/>
    <property type="match status" value="2"/>
</dbReference>
<evidence type="ECO:0000313" key="4">
    <source>
        <dbReference type="Proteomes" id="UP001236507"/>
    </source>
</evidence>
<sequence>MFIISDEGSFNIFLSELSLSIFEHFPDIELHIICSAEKTIDIPNLYSFHHLNIHFHYLGIPRSLRLKHELQVAWQIRRLVADIKPDLVHAHFTTGIFPTILFRKMGIPYWGTFHGLGLNSSSGWKKGLFYFLENHCFQKLDKIFLLNQPDVDIVQKVYKNKVYKHQSLGLGCNLEKFNPTNFSENTRATLRQALGIQEQKVIAFTGRFVAFKGFHIVVKTFLQLAQSYPQQFKLLLIGGLDPVHSSGLSASQWTFIEQHPDITITGFTSKVEEYLSISNYFVFPSKKEGIPVCVLEALAMGVPVIASDSRGNNEVIEHLHNGVLVPPSQDNDQEITHIIQSIELLEKNTQLYQALKSQALSNRSSYSRENFINDSIAVYKTSFCESSKFQFH</sequence>
<keyword evidence="3" id="KW-0808">Transferase</keyword>
<dbReference type="EMBL" id="JASHIF010000025">
    <property type="protein sequence ID" value="MDI9862077.1"/>
    <property type="molecule type" value="Genomic_DNA"/>
</dbReference>
<evidence type="ECO:0000259" key="2">
    <source>
        <dbReference type="Pfam" id="PF13579"/>
    </source>
</evidence>
<dbReference type="RefSeq" id="WP_283346386.1">
    <property type="nucleotide sequence ID" value="NZ_JASHIF010000025.1"/>
</dbReference>
<dbReference type="SUPFAM" id="SSF53756">
    <property type="entry name" value="UDP-Glycosyltransferase/glycogen phosphorylase"/>
    <property type="match status" value="1"/>
</dbReference>
<comment type="caution">
    <text evidence="3">The sequence shown here is derived from an EMBL/GenBank/DDBJ whole genome shotgun (WGS) entry which is preliminary data.</text>
</comment>
<feature type="domain" description="Glycosyl transferase family 1" evidence="1">
    <location>
        <begin position="188"/>
        <end position="356"/>
    </location>
</feature>
<evidence type="ECO:0000313" key="3">
    <source>
        <dbReference type="EMBL" id="MDI9862077.1"/>
    </source>
</evidence>
<dbReference type="InterPro" id="IPR028098">
    <property type="entry name" value="Glyco_trans_4-like_N"/>
</dbReference>
<name>A0ABT6YF80_9BACT</name>
<evidence type="ECO:0000259" key="1">
    <source>
        <dbReference type="Pfam" id="PF00534"/>
    </source>
</evidence>
<keyword evidence="4" id="KW-1185">Reference proteome</keyword>
<dbReference type="Pfam" id="PF00534">
    <property type="entry name" value="Glycos_transf_1"/>
    <property type="match status" value="1"/>
</dbReference>
<dbReference type="InterPro" id="IPR001296">
    <property type="entry name" value="Glyco_trans_1"/>
</dbReference>
<gene>
    <name evidence="3" type="ORF">QM524_22830</name>
</gene>
<reference evidence="3 4" key="1">
    <citation type="submission" date="2023-05" db="EMBL/GenBank/DDBJ databases">
        <title>Novel species of genus Flectobacillus isolated from stream in China.</title>
        <authorList>
            <person name="Lu H."/>
        </authorList>
    </citation>
    <scope>NUCLEOTIDE SEQUENCE [LARGE SCALE GENOMIC DNA]</scope>
    <source>
        <strain evidence="3 4">KCTC 42575</strain>
    </source>
</reference>
<accession>A0ABT6YF80</accession>